<dbReference type="NCBIfam" id="TIGR00810">
    <property type="entry name" value="secG"/>
    <property type="match status" value="1"/>
</dbReference>
<name>A0A0F6YE37_BANFU</name>
<keyword evidence="5" id="KW-0813">Transport</keyword>
<protein>
    <recommendedName>
        <fullName evidence="4">Probable protein-export membrane protein SecG</fullName>
    </recommendedName>
    <alternativeName>
        <fullName evidence="3">Probable protein-export membrane protein secG</fullName>
    </alternativeName>
</protein>
<comment type="similarity">
    <text evidence="2">Belongs to the SecG family.</text>
</comment>
<keyword evidence="13" id="KW-0934">Plastid</keyword>
<keyword evidence="8 12" id="KW-1133">Transmembrane helix</keyword>
<dbReference type="AlphaFoldDB" id="A0A0F6YE37"/>
<dbReference type="EMBL" id="KP714733">
    <property type="protein sequence ID" value="AKE98875.1"/>
    <property type="molecule type" value="Genomic_DNA"/>
</dbReference>
<evidence type="ECO:0000313" key="13">
    <source>
        <dbReference type="EMBL" id="AKE98875.1"/>
    </source>
</evidence>
<reference evidence="13" key="1">
    <citation type="submission" date="2015-01" db="EMBL/GenBank/DDBJ databases">
        <title>The complete plastid genome of Bangia fuscopurpurea (Dillwyn) Lyngbye revealed ancestral gene repertoire and highly conserved synteny among genera of Bangiales (Rhodophyta).</title>
        <authorList>
            <person name="Cao M."/>
            <person name="Bi G."/>
            <person name="Mao Y."/>
            <person name="Kong F."/>
        </authorList>
    </citation>
    <scope>NUCLEOTIDE SEQUENCE</scope>
</reference>
<gene>
    <name evidence="13" type="primary">orf71</name>
    <name evidence="13" type="ORF">BafuCp087</name>
</gene>
<evidence type="ECO:0000256" key="8">
    <source>
        <dbReference type="ARBA" id="ARBA00022989"/>
    </source>
</evidence>
<evidence type="ECO:0000256" key="10">
    <source>
        <dbReference type="ARBA" id="ARBA00023136"/>
    </source>
</evidence>
<feature type="transmembrane region" description="Helical" evidence="12">
    <location>
        <begin position="20"/>
        <end position="36"/>
    </location>
</feature>
<evidence type="ECO:0000256" key="2">
    <source>
        <dbReference type="ARBA" id="ARBA00008445"/>
    </source>
</evidence>
<evidence type="ECO:0000256" key="4">
    <source>
        <dbReference type="ARBA" id="ARBA00015435"/>
    </source>
</evidence>
<dbReference type="InterPro" id="IPR004692">
    <property type="entry name" value="SecG"/>
</dbReference>
<evidence type="ECO:0000256" key="1">
    <source>
        <dbReference type="ARBA" id="ARBA00004141"/>
    </source>
</evidence>
<dbReference type="Pfam" id="PF03840">
    <property type="entry name" value="SecG"/>
    <property type="match status" value="1"/>
</dbReference>
<dbReference type="GO" id="GO:0016020">
    <property type="term" value="C:membrane"/>
    <property type="evidence" value="ECO:0007669"/>
    <property type="project" value="UniProtKB-SubCell"/>
</dbReference>
<accession>A0A0F6YE37</accession>
<feature type="transmembrane region" description="Helical" evidence="12">
    <location>
        <begin position="66"/>
        <end position="83"/>
    </location>
</feature>
<dbReference type="GO" id="GO:0009306">
    <property type="term" value="P:protein secretion"/>
    <property type="evidence" value="ECO:0007669"/>
    <property type="project" value="InterPro"/>
</dbReference>
<evidence type="ECO:0000256" key="5">
    <source>
        <dbReference type="ARBA" id="ARBA00022448"/>
    </source>
</evidence>
<keyword evidence="6 12" id="KW-0812">Transmembrane</keyword>
<evidence type="ECO:0000256" key="12">
    <source>
        <dbReference type="SAM" id="Phobius"/>
    </source>
</evidence>
<evidence type="ECO:0000256" key="7">
    <source>
        <dbReference type="ARBA" id="ARBA00022927"/>
    </source>
</evidence>
<evidence type="ECO:0000256" key="3">
    <source>
        <dbReference type="ARBA" id="ARBA00013657"/>
    </source>
</evidence>
<comment type="function">
    <text evidence="11">Involved in protein export. Participates in an early event of protein translocation across the chloroplast thylakoid membrane.</text>
</comment>
<evidence type="ECO:0000256" key="9">
    <source>
        <dbReference type="ARBA" id="ARBA00023010"/>
    </source>
</evidence>
<keyword evidence="7" id="KW-0653">Protein transport</keyword>
<organism evidence="13">
    <name type="scientific">Bangia fuscopurpurea</name>
    <name type="common">Red alga</name>
    <name type="synonym">Conferva fuscopurpurea</name>
    <dbReference type="NCBI Taxonomy" id="101920"/>
    <lineage>
        <taxon>Eukaryota</taxon>
        <taxon>Rhodophyta</taxon>
        <taxon>Bangiophyceae</taxon>
        <taxon>Bangiales</taxon>
        <taxon>Bangiaceae</taxon>
        <taxon>Bangia</taxon>
    </lineage>
</organism>
<keyword evidence="10 12" id="KW-0472">Membrane</keyword>
<evidence type="ECO:0000256" key="11">
    <source>
        <dbReference type="ARBA" id="ARBA00025638"/>
    </source>
</evidence>
<evidence type="ECO:0000256" key="6">
    <source>
        <dbReference type="ARBA" id="ARBA00022692"/>
    </source>
</evidence>
<proteinExistence type="inferred from homology"/>
<geneLocation type="plastid" evidence="13"/>
<keyword evidence="9" id="KW-0811">Translocation</keyword>
<dbReference type="GO" id="GO:0015450">
    <property type="term" value="F:protein-transporting ATPase activity"/>
    <property type="evidence" value="ECO:0007669"/>
    <property type="project" value="InterPro"/>
</dbReference>
<sequence>MIVFVLFLVNSNKMEQTLKFFWYILTFMLIFTILIHNPKSEGLGSMGAQNQFFSNTRSTENTLNKVTWLLLTLFLLFTTIIAID</sequence>
<comment type="subcellular location">
    <subcellularLocation>
        <location evidence="1">Membrane</location>
        <topology evidence="1">Multi-pass membrane protein</topology>
    </subcellularLocation>
</comment>